<dbReference type="GO" id="GO:2001046">
    <property type="term" value="P:positive regulation of integrin-mediated signaling pathway"/>
    <property type="evidence" value="ECO:0007669"/>
    <property type="project" value="TreeGrafter"/>
</dbReference>
<dbReference type="OMA" id="EGRIYCE"/>
<gene>
    <name evidence="7" type="ORF">LOAG_03488</name>
</gene>
<protein>
    <recommendedName>
        <fullName evidence="6">LIM zinc-binding domain-containing protein</fullName>
    </recommendedName>
</protein>
<dbReference type="RefSeq" id="XP_020303305.1">
    <property type="nucleotide sequence ID" value="XM_020446335.1"/>
</dbReference>
<evidence type="ECO:0000259" key="6">
    <source>
        <dbReference type="PROSITE" id="PS50023"/>
    </source>
</evidence>
<dbReference type="PANTHER" id="PTHR24210:SF7">
    <property type="entry name" value="LIM DOMAIN-CONTAINING PROTEIN PIN-2"/>
    <property type="match status" value="1"/>
</dbReference>
<name>A0A1S0U413_LOALO</name>
<dbReference type="EMBL" id="JH712106">
    <property type="protein sequence ID" value="EFO24994.2"/>
    <property type="molecule type" value="Genomic_DNA"/>
</dbReference>
<dbReference type="GO" id="GO:0046872">
    <property type="term" value="F:metal ion binding"/>
    <property type="evidence" value="ECO:0007669"/>
    <property type="project" value="UniProtKB-KW"/>
</dbReference>
<evidence type="ECO:0000256" key="2">
    <source>
        <dbReference type="ARBA" id="ARBA00022833"/>
    </source>
</evidence>
<sequence length="350" mass="40704">MLKRPSDLEISNTNPITSNESFSTQSKSCSSLKNLSPLLLAKCVRCNIPFADDEIFVNTESKTWHLECFRCVQCFCLLHNELHYVIDGRNYCEYDFKVLYAPSCAKCDEFISGRVIRAANSNWHPKCLECNQCGKWLENDCVWFKNSQILCQNCNKLAKMGNEKRCAKCNAIIEHGTELQYQDNIYHSYHFCCENCRKELDGNARCLKDKFYCQHCYDHQCASICGACRHPIENEKSIFALGKYWHIDHFLCAKCEKPFYGNKSIEKNGRAYCYSCYGKCFADICFKCNGILMGSSLKVFGKCWCPKCYTCSTCDTILNHRSKVIEWDMRPICKKCFDYFPKEIKHRMIQ</sequence>
<feature type="domain" description="LIM zinc-binding" evidence="6">
    <location>
        <begin position="103"/>
        <end position="161"/>
    </location>
</feature>
<evidence type="ECO:0000313" key="7">
    <source>
        <dbReference type="EMBL" id="EFO24994.2"/>
    </source>
</evidence>
<dbReference type="InterPro" id="IPR001781">
    <property type="entry name" value="Znf_LIM"/>
</dbReference>
<dbReference type="SMART" id="SM00132">
    <property type="entry name" value="LIM"/>
    <property type="match status" value="5"/>
</dbReference>
<dbReference type="GO" id="GO:0045216">
    <property type="term" value="P:cell-cell junction organization"/>
    <property type="evidence" value="ECO:0007669"/>
    <property type="project" value="TreeGrafter"/>
</dbReference>
<keyword evidence="2 4" id="KW-0862">Zinc</keyword>
<dbReference type="SUPFAM" id="SSF57716">
    <property type="entry name" value="Glucocorticoid receptor-like (DNA-binding domain)"/>
    <property type="match status" value="4"/>
</dbReference>
<dbReference type="InParanoid" id="A0A1S0U413"/>
<dbReference type="GO" id="GO:0005925">
    <property type="term" value="C:focal adhesion"/>
    <property type="evidence" value="ECO:0007669"/>
    <property type="project" value="TreeGrafter"/>
</dbReference>
<dbReference type="Pfam" id="PF00412">
    <property type="entry name" value="LIM"/>
    <property type="match status" value="5"/>
</dbReference>
<reference evidence="7" key="1">
    <citation type="submission" date="2012-04" db="EMBL/GenBank/DDBJ databases">
        <title>The Genome Sequence of Loa loa.</title>
        <authorList>
            <consortium name="The Broad Institute Genome Sequencing Platform"/>
            <consortium name="Broad Institute Genome Sequencing Center for Infectious Disease"/>
            <person name="Nutman T.B."/>
            <person name="Fink D.L."/>
            <person name="Russ C."/>
            <person name="Young S."/>
            <person name="Zeng Q."/>
            <person name="Gargeya S."/>
            <person name="Alvarado L."/>
            <person name="Berlin A."/>
            <person name="Chapman S.B."/>
            <person name="Chen Z."/>
            <person name="Freedman E."/>
            <person name="Gellesch M."/>
            <person name="Goldberg J."/>
            <person name="Griggs A."/>
            <person name="Gujja S."/>
            <person name="Heilman E.R."/>
            <person name="Heiman D."/>
            <person name="Howarth C."/>
            <person name="Mehta T."/>
            <person name="Neiman D."/>
            <person name="Pearson M."/>
            <person name="Roberts A."/>
            <person name="Saif S."/>
            <person name="Shea T."/>
            <person name="Shenoy N."/>
            <person name="Sisk P."/>
            <person name="Stolte C."/>
            <person name="Sykes S."/>
            <person name="White J."/>
            <person name="Yandava C."/>
            <person name="Haas B."/>
            <person name="Henn M.R."/>
            <person name="Nusbaum C."/>
            <person name="Birren B."/>
        </authorList>
    </citation>
    <scope>NUCLEOTIDE SEQUENCE [LARGE SCALE GENOMIC DNA]</scope>
</reference>
<dbReference type="AlphaFoldDB" id="A0A1S0U413"/>
<evidence type="ECO:0000256" key="1">
    <source>
        <dbReference type="ARBA" id="ARBA00022723"/>
    </source>
</evidence>
<accession>A0A1S0U413</accession>
<dbReference type="GO" id="GO:0098609">
    <property type="term" value="P:cell-cell adhesion"/>
    <property type="evidence" value="ECO:0007669"/>
    <property type="project" value="TreeGrafter"/>
</dbReference>
<feature type="compositionally biased region" description="Polar residues" evidence="5">
    <location>
        <begin position="9"/>
        <end position="23"/>
    </location>
</feature>
<dbReference type="GO" id="GO:0005634">
    <property type="term" value="C:nucleus"/>
    <property type="evidence" value="ECO:0007669"/>
    <property type="project" value="EnsemblMetazoa"/>
</dbReference>
<dbReference type="PROSITE" id="PS00478">
    <property type="entry name" value="LIM_DOMAIN_1"/>
    <property type="match status" value="3"/>
</dbReference>
<dbReference type="GO" id="GO:0005911">
    <property type="term" value="C:cell-cell junction"/>
    <property type="evidence" value="ECO:0007669"/>
    <property type="project" value="TreeGrafter"/>
</dbReference>
<feature type="region of interest" description="Disordered" evidence="5">
    <location>
        <begin position="1"/>
        <end position="23"/>
    </location>
</feature>
<dbReference type="GO" id="GO:0005737">
    <property type="term" value="C:cytoplasm"/>
    <property type="evidence" value="ECO:0007669"/>
    <property type="project" value="EnsemblMetazoa"/>
</dbReference>
<dbReference type="GO" id="GO:1900026">
    <property type="term" value="P:positive regulation of substrate adhesion-dependent cell spreading"/>
    <property type="evidence" value="ECO:0007669"/>
    <property type="project" value="TreeGrafter"/>
</dbReference>
<evidence type="ECO:0000256" key="5">
    <source>
        <dbReference type="SAM" id="MobiDB-lite"/>
    </source>
</evidence>
<feature type="domain" description="LIM zinc-binding" evidence="6">
    <location>
        <begin position="223"/>
        <end position="283"/>
    </location>
</feature>
<dbReference type="PANTHER" id="PTHR24210">
    <property type="entry name" value="LIM DOMAIN-CONTAINING PROTEIN"/>
    <property type="match status" value="1"/>
</dbReference>
<organism evidence="7">
    <name type="scientific">Loa loa</name>
    <name type="common">Eye worm</name>
    <name type="synonym">Filaria loa</name>
    <dbReference type="NCBI Taxonomy" id="7209"/>
    <lineage>
        <taxon>Eukaryota</taxon>
        <taxon>Metazoa</taxon>
        <taxon>Ecdysozoa</taxon>
        <taxon>Nematoda</taxon>
        <taxon>Chromadorea</taxon>
        <taxon>Rhabditida</taxon>
        <taxon>Spirurina</taxon>
        <taxon>Spiruromorpha</taxon>
        <taxon>Filarioidea</taxon>
        <taxon>Onchocercidae</taxon>
        <taxon>Loa</taxon>
    </lineage>
</organism>
<keyword evidence="1 4" id="KW-0479">Metal-binding</keyword>
<evidence type="ECO:0000256" key="4">
    <source>
        <dbReference type="PROSITE-ProRule" id="PRU00125"/>
    </source>
</evidence>
<feature type="domain" description="LIM zinc-binding" evidence="6">
    <location>
        <begin position="41"/>
        <end position="102"/>
    </location>
</feature>
<dbReference type="GO" id="GO:0043196">
    <property type="term" value="C:varicosity"/>
    <property type="evidence" value="ECO:0007669"/>
    <property type="project" value="EnsemblMetazoa"/>
</dbReference>
<dbReference type="KEGG" id="loa:LOAG_03488"/>
<dbReference type="InterPro" id="IPR017351">
    <property type="entry name" value="PINCH-1-4-like"/>
</dbReference>
<dbReference type="OrthoDB" id="20689at2759"/>
<dbReference type="CTD" id="9940882"/>
<dbReference type="PROSITE" id="PS50023">
    <property type="entry name" value="LIM_DOMAIN_2"/>
    <property type="match status" value="3"/>
</dbReference>
<proteinExistence type="predicted"/>
<dbReference type="GeneID" id="9940882"/>
<keyword evidence="3 4" id="KW-0440">LIM domain</keyword>
<dbReference type="Gene3D" id="2.10.110.10">
    <property type="entry name" value="Cysteine Rich Protein"/>
    <property type="match status" value="5"/>
</dbReference>
<evidence type="ECO:0000256" key="3">
    <source>
        <dbReference type="ARBA" id="ARBA00023038"/>
    </source>
</evidence>